<evidence type="ECO:0000256" key="1">
    <source>
        <dbReference type="SAM" id="Phobius"/>
    </source>
</evidence>
<evidence type="ECO:0000259" key="2">
    <source>
        <dbReference type="Pfam" id="PF24803"/>
    </source>
</evidence>
<sequence length="203" mass="22691">MAQQLSVAPLPFSYKAFFLYIEPVATAVGAYYAWFQQDEYMRLTYSTAADVLVSPANAPSYYNSNEVRTGSRIKGQAGTYNAFVIPPLTFAQGVSTREHITLLQLANLYLVFAINEALVLRATNDLKVWRIFLVGLLIADFGHLWSVHALGWPIYYQFWTWNSIHWGNLGFVYVGASMRMAFLSGLGLASSRSGAGGKRKKVR</sequence>
<dbReference type="PANTHER" id="PTHR37019">
    <property type="entry name" value="CHROMOSOME 1, WHOLE GENOME SHOTGUN SEQUENCE"/>
    <property type="match status" value="1"/>
</dbReference>
<feature type="domain" description="DUF7704" evidence="2">
    <location>
        <begin position="92"/>
        <end position="186"/>
    </location>
</feature>
<dbReference type="PANTHER" id="PTHR37019:SF1">
    <property type="entry name" value="EXPERA DOMAIN-CONTAINING PROTEIN"/>
    <property type="match status" value="1"/>
</dbReference>
<evidence type="ECO:0000313" key="3">
    <source>
        <dbReference type="EMBL" id="RMY75497.1"/>
    </source>
</evidence>
<keyword evidence="1" id="KW-0812">Transmembrane</keyword>
<keyword evidence="1" id="KW-0472">Membrane</keyword>
<dbReference type="Pfam" id="PF24803">
    <property type="entry name" value="DUF7704"/>
    <property type="match status" value="1"/>
</dbReference>
<proteinExistence type="predicted"/>
<gene>
    <name evidence="3" type="ORF">D0864_09823</name>
</gene>
<dbReference type="Proteomes" id="UP000269539">
    <property type="component" value="Unassembled WGS sequence"/>
</dbReference>
<accession>A0A3M7EGM1</accession>
<feature type="transmembrane region" description="Helical" evidence="1">
    <location>
        <begin position="12"/>
        <end position="34"/>
    </location>
</feature>
<dbReference type="InterPro" id="IPR056121">
    <property type="entry name" value="DUF7704"/>
</dbReference>
<keyword evidence="1" id="KW-1133">Transmembrane helix</keyword>
<feature type="transmembrane region" description="Helical" evidence="1">
    <location>
        <begin position="171"/>
        <end position="191"/>
    </location>
</feature>
<comment type="caution">
    <text evidence="3">The sequence shown here is derived from an EMBL/GenBank/DDBJ whole genome shotgun (WGS) entry which is preliminary data.</text>
</comment>
<protein>
    <recommendedName>
        <fullName evidence="2">DUF7704 domain-containing protein</fullName>
    </recommendedName>
</protein>
<name>A0A3M7EGM1_HORWE</name>
<dbReference type="VEuPathDB" id="FungiDB:BTJ68_04795"/>
<organism evidence="3 4">
    <name type="scientific">Hortaea werneckii</name>
    <name type="common">Black yeast</name>
    <name type="synonym">Cladosporium werneckii</name>
    <dbReference type="NCBI Taxonomy" id="91943"/>
    <lineage>
        <taxon>Eukaryota</taxon>
        <taxon>Fungi</taxon>
        <taxon>Dikarya</taxon>
        <taxon>Ascomycota</taxon>
        <taxon>Pezizomycotina</taxon>
        <taxon>Dothideomycetes</taxon>
        <taxon>Dothideomycetidae</taxon>
        <taxon>Mycosphaerellales</taxon>
        <taxon>Teratosphaeriaceae</taxon>
        <taxon>Hortaea</taxon>
    </lineage>
</organism>
<feature type="transmembrane region" description="Helical" evidence="1">
    <location>
        <begin position="100"/>
        <end position="119"/>
    </location>
</feature>
<feature type="transmembrane region" description="Helical" evidence="1">
    <location>
        <begin position="131"/>
        <end position="151"/>
    </location>
</feature>
<dbReference type="EMBL" id="QWIO01001261">
    <property type="protein sequence ID" value="RMY75497.1"/>
    <property type="molecule type" value="Genomic_DNA"/>
</dbReference>
<dbReference type="AlphaFoldDB" id="A0A3M7EGM1"/>
<evidence type="ECO:0000313" key="4">
    <source>
        <dbReference type="Proteomes" id="UP000269539"/>
    </source>
</evidence>
<reference evidence="3 4" key="1">
    <citation type="journal article" date="2018" name="BMC Genomics">
        <title>Genomic evidence for intraspecific hybridization in a clonal and extremely halotolerant yeast.</title>
        <authorList>
            <person name="Gostincar C."/>
            <person name="Stajich J.E."/>
            <person name="Zupancic J."/>
            <person name="Zalar P."/>
            <person name="Gunde-Cimerman N."/>
        </authorList>
    </citation>
    <scope>NUCLEOTIDE SEQUENCE [LARGE SCALE GENOMIC DNA]</scope>
    <source>
        <strain evidence="3 4">EXF-10513</strain>
    </source>
</reference>